<protein>
    <recommendedName>
        <fullName evidence="4">Tetratricopeptide repeat protein</fullName>
    </recommendedName>
</protein>
<dbReference type="eggNOG" id="ENOG50340I2">
    <property type="taxonomic scope" value="Bacteria"/>
</dbReference>
<accession>J7IWL7</accession>
<name>J7IWL7_DESMD</name>
<dbReference type="AlphaFoldDB" id="J7IWL7"/>
<organism evidence="2 3">
    <name type="scientific">Desulfosporosinus meridiei (strain ATCC BAA-275 / DSM 13257 / KCTC 12902 / NCIMB 13706 / S10)</name>
    <dbReference type="NCBI Taxonomy" id="768704"/>
    <lineage>
        <taxon>Bacteria</taxon>
        <taxon>Bacillati</taxon>
        <taxon>Bacillota</taxon>
        <taxon>Clostridia</taxon>
        <taxon>Eubacteriales</taxon>
        <taxon>Desulfitobacteriaceae</taxon>
        <taxon>Desulfosporosinus</taxon>
    </lineage>
</organism>
<reference evidence="3" key="2">
    <citation type="submission" date="2012-08" db="EMBL/GenBank/DDBJ databases">
        <title>Finished genome of Desulfosporosinus meridiei DSM 13257.</title>
        <authorList>
            <person name="Huntemann M."/>
            <person name="Wei C.-L."/>
            <person name="Han J."/>
            <person name="Detter J.C."/>
            <person name="Han C."/>
            <person name="Davenport K."/>
            <person name="Daligault H."/>
            <person name="Erkkila T."/>
            <person name="Gu W."/>
            <person name="Munk A.C.C."/>
            <person name="Teshima H."/>
            <person name="Xu Y."/>
            <person name="Chain P."/>
            <person name="Tapia R."/>
            <person name="Chen A."/>
            <person name="Krypides N."/>
            <person name="Mavromatis K."/>
            <person name="Markowitz V."/>
            <person name="Szeto E."/>
            <person name="Ivanova N."/>
            <person name="Mikhailova N."/>
            <person name="Ovchinnikova G."/>
            <person name="Pagani I."/>
            <person name="Pati A."/>
            <person name="Goodwin L."/>
            <person name="Peters L."/>
            <person name="Pitluck S."/>
            <person name="Woyke T."/>
            <person name="Pester M."/>
            <person name="Spring S."/>
            <person name="Ollivier B."/>
            <person name="Rattei T."/>
            <person name="Klenk H.-P."/>
            <person name="Wagner M."/>
            <person name="Loy A."/>
        </authorList>
    </citation>
    <scope>NUCLEOTIDE SEQUENCE [LARGE SCALE GENOMIC DNA]</scope>
    <source>
        <strain evidence="3">ATCC BAA-275 / DSM 13257 / NCIMB 13706 / S10</strain>
    </source>
</reference>
<dbReference type="Proteomes" id="UP000005262">
    <property type="component" value="Chromosome"/>
</dbReference>
<dbReference type="RefSeq" id="WP_014903462.1">
    <property type="nucleotide sequence ID" value="NC_018515.1"/>
</dbReference>
<evidence type="ECO:0008006" key="4">
    <source>
        <dbReference type="Google" id="ProtNLM"/>
    </source>
</evidence>
<keyword evidence="3" id="KW-1185">Reference proteome</keyword>
<evidence type="ECO:0000256" key="1">
    <source>
        <dbReference type="SAM" id="Phobius"/>
    </source>
</evidence>
<keyword evidence="1" id="KW-0812">Transmembrane</keyword>
<keyword evidence="1" id="KW-1133">Transmembrane helix</keyword>
<reference evidence="2 3" key="1">
    <citation type="journal article" date="2012" name="J. Bacteriol.">
        <title>Complete genome sequences of Desulfosporosinus orientis DSM765T, Desulfosporosinus youngiae DSM17734T, Desulfosporosinus meridiei DSM13257T, and Desulfosporosinus acidiphilus DSM22704T.</title>
        <authorList>
            <person name="Pester M."/>
            <person name="Brambilla E."/>
            <person name="Alazard D."/>
            <person name="Rattei T."/>
            <person name="Weinmaier T."/>
            <person name="Han J."/>
            <person name="Lucas S."/>
            <person name="Lapidus A."/>
            <person name="Cheng J.F."/>
            <person name="Goodwin L."/>
            <person name="Pitluck S."/>
            <person name="Peters L."/>
            <person name="Ovchinnikova G."/>
            <person name="Teshima H."/>
            <person name="Detter J.C."/>
            <person name="Han C.S."/>
            <person name="Tapia R."/>
            <person name="Land M.L."/>
            <person name="Hauser L."/>
            <person name="Kyrpides N.C."/>
            <person name="Ivanova N.N."/>
            <person name="Pagani I."/>
            <person name="Huntmann M."/>
            <person name="Wei C.L."/>
            <person name="Davenport K.W."/>
            <person name="Daligault H."/>
            <person name="Chain P.S."/>
            <person name="Chen A."/>
            <person name="Mavromatis K."/>
            <person name="Markowitz V."/>
            <person name="Szeto E."/>
            <person name="Mikhailova N."/>
            <person name="Pati A."/>
            <person name="Wagner M."/>
            <person name="Woyke T."/>
            <person name="Ollivier B."/>
            <person name="Klenk H.P."/>
            <person name="Spring S."/>
            <person name="Loy A."/>
        </authorList>
    </citation>
    <scope>NUCLEOTIDE SEQUENCE [LARGE SCALE GENOMIC DNA]</scope>
    <source>
        <strain evidence="3">ATCC BAA-275 / DSM 13257 / NCIMB 13706 / S10</strain>
    </source>
</reference>
<dbReference type="InterPro" id="IPR011990">
    <property type="entry name" value="TPR-like_helical_dom_sf"/>
</dbReference>
<dbReference type="Gene3D" id="1.25.40.10">
    <property type="entry name" value="Tetratricopeptide repeat domain"/>
    <property type="match status" value="1"/>
</dbReference>
<evidence type="ECO:0000313" key="3">
    <source>
        <dbReference type="Proteomes" id="UP000005262"/>
    </source>
</evidence>
<feature type="transmembrane region" description="Helical" evidence="1">
    <location>
        <begin position="12"/>
        <end position="33"/>
    </location>
</feature>
<evidence type="ECO:0000313" key="2">
    <source>
        <dbReference type="EMBL" id="AFQ44549.1"/>
    </source>
</evidence>
<dbReference type="EMBL" id="CP003629">
    <property type="protein sequence ID" value="AFQ44549.1"/>
    <property type="molecule type" value="Genomic_DNA"/>
</dbReference>
<keyword evidence="1" id="KW-0472">Membrane</keyword>
<dbReference type="OrthoDB" id="1793985at2"/>
<gene>
    <name evidence="2" type="ordered locus">Desmer_2635</name>
</gene>
<dbReference type="KEGG" id="dmi:Desmer_2635"/>
<sequence>MFTRRKRGSRNLWKISIVLLVICLIYTFGPSIWRIQHMKQARSVYDVSIVQEDLQWIEKKGWLKKLPYVKETKLWVALNTGSASLDVSELASYQDEKHHFWLYLYYLPKDKQSAQDVLDKMSEDKVKQLAKALMSISNGKPEESLKVLSGSNQEWKELSTDEQTLRHLIVAQAALIRGDHQTAQVELQTAQQLNPNNPAGLSLSFDEAIADGQWARAIELSRMIDAQTWRPTNVLYETKKAILAVRVGDTIGLSKSLSVIEGLHQGDASIKYVNGIKALTEGDLDKGKELLDQAQKEGLEGELGVDAQKSLNQIVERLKADKSLQKVVAEMNEKW</sequence>
<proteinExistence type="predicted"/>
<dbReference type="HOGENOM" id="CLU_823161_0_0_9"/>